<keyword evidence="4" id="KW-1185">Reference proteome</keyword>
<reference evidence="3 4" key="1">
    <citation type="submission" date="2016-10" db="EMBL/GenBank/DDBJ databases">
        <authorList>
            <person name="de Groot N.N."/>
        </authorList>
    </citation>
    <scope>NUCLEOTIDE SEQUENCE [LARGE SCALE GENOMIC DNA]</scope>
    <source>
        <strain evidence="3 4">CGMCC 1.10434</strain>
    </source>
</reference>
<dbReference type="GO" id="GO:0044208">
    <property type="term" value="P:'de novo' AMP biosynthetic process"/>
    <property type="evidence" value="ECO:0007669"/>
    <property type="project" value="TreeGrafter"/>
</dbReference>
<dbReference type="CDD" id="cd01597">
    <property type="entry name" value="pCLME"/>
    <property type="match status" value="1"/>
</dbReference>
<dbReference type="InterPro" id="IPR000362">
    <property type="entry name" value="Fumarate_lyase_fam"/>
</dbReference>
<sequence length="454" mass="51175">MRALYDSKSFSINDRGIKQLLTKEYKYQSWLDVETALAQAQADFDVIPKQAAADIKVAAKIENIDFNEMNRIYREIGHVFVPFLKVLVKACPEESGKYVHYGVTTQNIQQTAQFYTVKQVHKKFKCILSDSLKNLANLADKHKKTVMPGRTHGRHATPITYGYKASVWISELIDGIDRLIESEKRVFAVMMGGAVGTFSTAPEHGRQVQKRVAELLGMSEMRVPSRSIHTPKIEYLMNLSLLCNVCNKMAEEVYYTSLEEIGEVAEGFKEGTVGSSTMPHKINPKLAKGIIANSQKLYSLLNPLLHSATRMFEGDSSTYLLFDGVIEEAIQLTTEILLRFEELTGTITIHDARMQKNAWLNKGLDNSEWLMMKVAEKLGKDQAHELIYKIAIRTSAYNEDFLTNLLEDPYIANHFTKAELEELISPASYTGLATEIAEDMALLANRYANKLLAD</sequence>
<dbReference type="GO" id="GO:0070626">
    <property type="term" value="F:(S)-2-(5-amino-1-(5-phospho-D-ribosyl)imidazole-4-carboxamido) succinate lyase (fumarate-forming) activity"/>
    <property type="evidence" value="ECO:0007669"/>
    <property type="project" value="TreeGrafter"/>
</dbReference>
<dbReference type="SMART" id="SM00998">
    <property type="entry name" value="ADSL_C"/>
    <property type="match status" value="1"/>
</dbReference>
<accession>A0A1H8QHM9</accession>
<organism evidence="3 4">
    <name type="scientific">Amphibacillus marinus</name>
    <dbReference type="NCBI Taxonomy" id="872970"/>
    <lineage>
        <taxon>Bacteria</taxon>
        <taxon>Bacillati</taxon>
        <taxon>Bacillota</taxon>
        <taxon>Bacilli</taxon>
        <taxon>Bacillales</taxon>
        <taxon>Bacillaceae</taxon>
        <taxon>Amphibacillus</taxon>
    </lineage>
</organism>
<evidence type="ECO:0000313" key="3">
    <source>
        <dbReference type="EMBL" id="SEO53303.1"/>
    </source>
</evidence>
<dbReference type="OrthoDB" id="9768878at2"/>
<dbReference type="InterPro" id="IPR022761">
    <property type="entry name" value="Fumarate_lyase_N"/>
</dbReference>
<dbReference type="Gene3D" id="1.20.200.10">
    <property type="entry name" value="Fumarase/aspartase (Central domain)"/>
    <property type="match status" value="1"/>
</dbReference>
<dbReference type="PRINTS" id="PR00149">
    <property type="entry name" value="FUMRATELYASE"/>
</dbReference>
<dbReference type="Proteomes" id="UP000199300">
    <property type="component" value="Unassembled WGS sequence"/>
</dbReference>
<dbReference type="GO" id="GO:0005829">
    <property type="term" value="C:cytosol"/>
    <property type="evidence" value="ECO:0007669"/>
    <property type="project" value="TreeGrafter"/>
</dbReference>
<dbReference type="Gene3D" id="1.10.275.10">
    <property type="entry name" value="Fumarase/aspartase (N-terminal domain)"/>
    <property type="match status" value="1"/>
</dbReference>
<dbReference type="InterPro" id="IPR020557">
    <property type="entry name" value="Fumarate_lyase_CS"/>
</dbReference>
<dbReference type="STRING" id="872970.SAMN04488134_108160"/>
<dbReference type="Pfam" id="PF00206">
    <property type="entry name" value="Lyase_1"/>
    <property type="match status" value="1"/>
</dbReference>
<dbReference type="EMBL" id="FODJ01000008">
    <property type="protein sequence ID" value="SEO53303.1"/>
    <property type="molecule type" value="Genomic_DNA"/>
</dbReference>
<dbReference type="InterPro" id="IPR008948">
    <property type="entry name" value="L-Aspartase-like"/>
</dbReference>
<feature type="domain" description="Adenylosuccinate lyase C-terminal" evidence="2">
    <location>
        <begin position="362"/>
        <end position="441"/>
    </location>
</feature>
<name>A0A1H8QHM9_9BACI</name>
<dbReference type="SUPFAM" id="SSF48557">
    <property type="entry name" value="L-aspartase-like"/>
    <property type="match status" value="1"/>
</dbReference>
<dbReference type="PROSITE" id="PS00163">
    <property type="entry name" value="FUMARATE_LYASES"/>
    <property type="match status" value="1"/>
</dbReference>
<dbReference type="Gene3D" id="1.10.40.30">
    <property type="entry name" value="Fumarase/aspartase (C-terminal domain)"/>
    <property type="match status" value="1"/>
</dbReference>
<gene>
    <name evidence="3" type="ORF">SAMN04488134_108160</name>
</gene>
<evidence type="ECO:0000259" key="2">
    <source>
        <dbReference type="SMART" id="SM00998"/>
    </source>
</evidence>
<protein>
    <submittedName>
        <fullName evidence="3">Adenylosuccinate lyase</fullName>
    </submittedName>
</protein>
<keyword evidence="1 3" id="KW-0456">Lyase</keyword>
<dbReference type="InterPro" id="IPR019468">
    <property type="entry name" value="AdenyloSucc_lyase_C"/>
</dbReference>
<proteinExistence type="predicted"/>
<dbReference type="PRINTS" id="PR00145">
    <property type="entry name" value="ARGSUCLYASE"/>
</dbReference>
<dbReference type="Pfam" id="PF10397">
    <property type="entry name" value="ADSL_C"/>
    <property type="match status" value="1"/>
</dbReference>
<evidence type="ECO:0000313" key="4">
    <source>
        <dbReference type="Proteomes" id="UP000199300"/>
    </source>
</evidence>
<dbReference type="GO" id="GO:0004018">
    <property type="term" value="F:N6-(1,2-dicarboxyethyl)AMP AMP-lyase (fumarate-forming) activity"/>
    <property type="evidence" value="ECO:0007669"/>
    <property type="project" value="TreeGrafter"/>
</dbReference>
<evidence type="ECO:0000256" key="1">
    <source>
        <dbReference type="ARBA" id="ARBA00023239"/>
    </source>
</evidence>
<dbReference type="PANTHER" id="PTHR43172">
    <property type="entry name" value="ADENYLOSUCCINATE LYASE"/>
    <property type="match status" value="1"/>
</dbReference>
<dbReference type="PANTHER" id="PTHR43172:SF1">
    <property type="entry name" value="ADENYLOSUCCINATE LYASE"/>
    <property type="match status" value="1"/>
</dbReference>
<dbReference type="RefSeq" id="WP_091498569.1">
    <property type="nucleotide sequence ID" value="NZ_FODJ01000008.1"/>
</dbReference>
<dbReference type="AlphaFoldDB" id="A0A1H8QHM9"/>
<dbReference type="InterPro" id="IPR024083">
    <property type="entry name" value="Fumarase/histidase_N"/>
</dbReference>